<feature type="transmembrane region" description="Helical" evidence="1">
    <location>
        <begin position="63"/>
        <end position="90"/>
    </location>
</feature>
<evidence type="ECO:0000313" key="2">
    <source>
        <dbReference type="EMBL" id="POB00815.1"/>
    </source>
</evidence>
<dbReference type="AlphaFoldDB" id="A0A2P4EQD1"/>
<organism evidence="2 3">
    <name type="scientific">Halopseudomonas oceani</name>
    <dbReference type="NCBI Taxonomy" id="1708783"/>
    <lineage>
        <taxon>Bacteria</taxon>
        <taxon>Pseudomonadati</taxon>
        <taxon>Pseudomonadota</taxon>
        <taxon>Gammaproteobacteria</taxon>
        <taxon>Pseudomonadales</taxon>
        <taxon>Pseudomonadaceae</taxon>
        <taxon>Halopseudomonas</taxon>
    </lineage>
</organism>
<feature type="transmembrane region" description="Helical" evidence="1">
    <location>
        <begin position="34"/>
        <end position="51"/>
    </location>
</feature>
<keyword evidence="1" id="KW-0812">Transmembrane</keyword>
<keyword evidence="1" id="KW-0472">Membrane</keyword>
<keyword evidence="3" id="KW-1185">Reference proteome</keyword>
<evidence type="ECO:0000256" key="1">
    <source>
        <dbReference type="SAM" id="Phobius"/>
    </source>
</evidence>
<feature type="transmembrane region" description="Helical" evidence="1">
    <location>
        <begin position="7"/>
        <end position="28"/>
    </location>
</feature>
<evidence type="ECO:0000313" key="3">
    <source>
        <dbReference type="Proteomes" id="UP000243451"/>
    </source>
</evidence>
<keyword evidence="1" id="KW-1133">Transmembrane helix</keyword>
<feature type="transmembrane region" description="Helical" evidence="1">
    <location>
        <begin position="110"/>
        <end position="128"/>
    </location>
</feature>
<dbReference type="EMBL" id="PPSK01000037">
    <property type="protein sequence ID" value="POB00815.1"/>
    <property type="molecule type" value="Genomic_DNA"/>
</dbReference>
<reference evidence="2 3" key="1">
    <citation type="submission" date="2018-01" db="EMBL/GenBank/DDBJ databases">
        <title>Draft genome of the type strain Pseudomonas oceani DSM 100277 isolated from the deep water in Okinawa trough, northwestern Pacific Ocean.</title>
        <authorList>
            <person name="Gomila M."/>
            <person name="Mulet M."/>
            <person name="Garcia-Valdes E."/>
            <person name="Lalucat J."/>
        </authorList>
    </citation>
    <scope>NUCLEOTIDE SEQUENCE [LARGE SCALE GENOMIC DNA]</scope>
    <source>
        <strain evidence="2 3">DSM 100277</strain>
    </source>
</reference>
<accession>A0A2P4EQD1</accession>
<dbReference type="Proteomes" id="UP000243451">
    <property type="component" value="Unassembled WGS sequence"/>
</dbReference>
<protein>
    <submittedName>
        <fullName evidence="2">Uncharacterized protein</fullName>
    </submittedName>
</protein>
<comment type="caution">
    <text evidence="2">The sequence shown here is derived from an EMBL/GenBank/DDBJ whole genome shotgun (WGS) entry which is preliminary data.</text>
</comment>
<sequence>MDVIFSVMKIVGLIGLLFWYLFLAPSWVREWSENVVLFIQSAVFWCVDVAVKSIDIAVHLFHWLGRFFVVMIFVGAAITLSDNIAAIFDLRFLGSSGVVFKMTRLFEDKITWVASTAIVATTVALGHFKTLDLNYQKHREEVRAKLRENRARKQNA</sequence>
<proteinExistence type="predicted"/>
<name>A0A2P4EQD1_9GAMM</name>
<gene>
    <name evidence="2" type="ORF">C1949_18755</name>
</gene>